<evidence type="ECO:0000313" key="2">
    <source>
        <dbReference type="Proteomes" id="UP000073816"/>
    </source>
</evidence>
<sequence length="54" mass="6598">MERKKKHHRIDVEGIERRINEVLNGIDSEKMDGESKFILKSVTDKRNKYERKRR</sequence>
<dbReference type="RefSeq" id="WP_157883965.1">
    <property type="nucleotide sequence ID" value="NZ_CP012836.1"/>
</dbReference>
<protein>
    <submittedName>
        <fullName evidence="1">Uncharacterized protein</fullName>
    </submittedName>
</protein>
<keyword evidence="2" id="KW-1185">Reference proteome</keyword>
<dbReference type="STRING" id="1727163.AO498_03952"/>
<dbReference type="EMBL" id="CP012836">
    <property type="protein sequence ID" value="AMQ55544.1"/>
    <property type="molecule type" value="Genomic_DNA"/>
</dbReference>
<reference evidence="2" key="1">
    <citation type="submission" date="2015-09" db="EMBL/GenBank/DDBJ databases">
        <title>Complete sequence of Algoriphagus sp. M8-2.</title>
        <authorList>
            <person name="Shintani M."/>
        </authorList>
    </citation>
    <scope>NUCLEOTIDE SEQUENCE [LARGE SCALE GENOMIC DNA]</scope>
    <source>
        <strain evidence="2">M8-2</strain>
    </source>
</reference>
<gene>
    <name evidence="1" type="ORF">AO498_03952</name>
</gene>
<evidence type="ECO:0000313" key="1">
    <source>
        <dbReference type="EMBL" id="AMQ55544.1"/>
    </source>
</evidence>
<name>A0A142EK89_9BACT</name>
<accession>A0A142EK89</accession>
<reference evidence="1 2" key="2">
    <citation type="journal article" date="2016" name="Genome Announc.">
        <title>Complete Genome Sequence of Algoriphagus sp. Strain M8-2, Isolated from a Brackish Lake.</title>
        <authorList>
            <person name="Muraguchi Y."/>
            <person name="Kushimoto K."/>
            <person name="Ohtsubo Y."/>
            <person name="Suzuki T."/>
            <person name="Dohra H."/>
            <person name="Kimbara K."/>
            <person name="Shintani M."/>
        </authorList>
    </citation>
    <scope>NUCLEOTIDE SEQUENCE [LARGE SCALE GENOMIC DNA]</scope>
    <source>
        <strain evidence="1 2">M8-2</strain>
    </source>
</reference>
<dbReference type="KEGG" id="alm:AO498_03952"/>
<dbReference type="AlphaFoldDB" id="A0A142EK89"/>
<dbReference type="PATRIC" id="fig|1727163.4.peg.822"/>
<organism evidence="1 2">
    <name type="scientific">Algoriphagus sanaruensis</name>
    <dbReference type="NCBI Taxonomy" id="1727163"/>
    <lineage>
        <taxon>Bacteria</taxon>
        <taxon>Pseudomonadati</taxon>
        <taxon>Bacteroidota</taxon>
        <taxon>Cytophagia</taxon>
        <taxon>Cytophagales</taxon>
        <taxon>Cyclobacteriaceae</taxon>
        <taxon>Algoriphagus</taxon>
    </lineage>
</organism>
<proteinExistence type="predicted"/>
<dbReference type="Proteomes" id="UP000073816">
    <property type="component" value="Chromosome"/>
</dbReference>